<dbReference type="EMBL" id="LRGB01000024">
    <property type="protein sequence ID" value="KZS21313.1"/>
    <property type="molecule type" value="Genomic_DNA"/>
</dbReference>
<name>A0A0P5DGA8_9CRUS</name>
<evidence type="ECO:0000313" key="1">
    <source>
        <dbReference type="EMBL" id="KZS21313.1"/>
    </source>
</evidence>
<sequence length="122" mass="14498">MRSLRNNFTTSFEPSPFFVLFCARSSQLWALMRVMYQTDFVRVRFGGPLAWQNVFTIIHATFPFLFVLTLPLADPLQRLLLLHVILSTQGERSFYLFSNILASYRWPRHKEPFILILFDFFL</sequence>
<accession>A0A0P5DGA8</accession>
<comment type="caution">
    <text evidence="1">The sequence shown here is derived from an EMBL/GenBank/DDBJ whole genome shotgun (WGS) entry which is preliminary data.</text>
</comment>
<keyword evidence="2" id="KW-1185">Reference proteome</keyword>
<proteinExistence type="predicted"/>
<dbReference type="AlphaFoldDB" id="A0A0P5DGA8"/>
<organism evidence="1 2">
    <name type="scientific">Daphnia magna</name>
    <dbReference type="NCBI Taxonomy" id="35525"/>
    <lineage>
        <taxon>Eukaryota</taxon>
        <taxon>Metazoa</taxon>
        <taxon>Ecdysozoa</taxon>
        <taxon>Arthropoda</taxon>
        <taxon>Crustacea</taxon>
        <taxon>Branchiopoda</taxon>
        <taxon>Diplostraca</taxon>
        <taxon>Cladocera</taxon>
        <taxon>Anomopoda</taxon>
        <taxon>Daphniidae</taxon>
        <taxon>Daphnia</taxon>
    </lineage>
</organism>
<gene>
    <name evidence="1" type="ORF">APZ42_011233</name>
</gene>
<protein>
    <submittedName>
        <fullName evidence="1">Uncharacterized protein</fullName>
    </submittedName>
</protein>
<reference evidence="1 2" key="1">
    <citation type="submission" date="2016-03" db="EMBL/GenBank/DDBJ databases">
        <title>EvidentialGene: Evidence-directed Construction of Genes on Genomes.</title>
        <authorList>
            <person name="Gilbert D.G."/>
            <person name="Choi J.-H."/>
            <person name="Mockaitis K."/>
            <person name="Colbourne J."/>
            <person name="Pfrender M."/>
        </authorList>
    </citation>
    <scope>NUCLEOTIDE SEQUENCE [LARGE SCALE GENOMIC DNA]</scope>
    <source>
        <strain evidence="1 2">Xinb3</strain>
        <tissue evidence="1">Complete organism</tissue>
    </source>
</reference>
<dbReference type="Proteomes" id="UP000076858">
    <property type="component" value="Unassembled WGS sequence"/>
</dbReference>
<evidence type="ECO:0000313" key="2">
    <source>
        <dbReference type="Proteomes" id="UP000076858"/>
    </source>
</evidence>